<gene>
    <name evidence="2" type="ORF">PR001_g28724</name>
</gene>
<reference evidence="2 3" key="1">
    <citation type="submission" date="2018-09" db="EMBL/GenBank/DDBJ databases">
        <title>Genomic investigation of the strawberry pathogen Phytophthora fragariae indicates pathogenicity is determined by transcriptional variation in three key races.</title>
        <authorList>
            <person name="Adams T.M."/>
            <person name="Armitage A.D."/>
            <person name="Sobczyk M.K."/>
            <person name="Bates H.J."/>
            <person name="Dunwell J.M."/>
            <person name="Nellist C.F."/>
            <person name="Harrison R.J."/>
        </authorList>
    </citation>
    <scope>NUCLEOTIDE SEQUENCE [LARGE SCALE GENOMIC DNA]</scope>
    <source>
        <strain evidence="2 3">SCRP249</strain>
    </source>
</reference>
<dbReference type="EMBL" id="QXFV01005307">
    <property type="protein sequence ID" value="KAE8965464.1"/>
    <property type="molecule type" value="Genomic_DNA"/>
</dbReference>
<accession>A0A6A3H938</accession>
<evidence type="ECO:0000313" key="2">
    <source>
        <dbReference type="EMBL" id="KAE8965464.1"/>
    </source>
</evidence>
<evidence type="ECO:0000313" key="3">
    <source>
        <dbReference type="Proteomes" id="UP000429607"/>
    </source>
</evidence>
<feature type="compositionally biased region" description="Polar residues" evidence="1">
    <location>
        <begin position="29"/>
        <end position="40"/>
    </location>
</feature>
<feature type="compositionally biased region" description="Basic residues" evidence="1">
    <location>
        <begin position="1"/>
        <end position="11"/>
    </location>
</feature>
<evidence type="ECO:0000256" key="1">
    <source>
        <dbReference type="SAM" id="MobiDB-lite"/>
    </source>
</evidence>
<protein>
    <submittedName>
        <fullName evidence="2">Uncharacterized protein</fullName>
    </submittedName>
</protein>
<dbReference type="PANTHER" id="PTHR33324:SF2">
    <property type="entry name" value="MYB_SANT-LIKE DNA-BINDING DOMAIN-CONTAINING PROTEIN"/>
    <property type="match status" value="1"/>
</dbReference>
<organism evidence="2 3">
    <name type="scientific">Phytophthora rubi</name>
    <dbReference type="NCBI Taxonomy" id="129364"/>
    <lineage>
        <taxon>Eukaryota</taxon>
        <taxon>Sar</taxon>
        <taxon>Stramenopiles</taxon>
        <taxon>Oomycota</taxon>
        <taxon>Peronosporomycetes</taxon>
        <taxon>Peronosporales</taxon>
        <taxon>Peronosporaceae</taxon>
        <taxon>Phytophthora</taxon>
    </lineage>
</organism>
<dbReference type="Proteomes" id="UP000429607">
    <property type="component" value="Unassembled WGS sequence"/>
</dbReference>
<dbReference type="PANTHER" id="PTHR33324">
    <property type="entry name" value="EXPRESSED PROTEIN"/>
    <property type="match status" value="1"/>
</dbReference>
<proteinExistence type="predicted"/>
<sequence length="422" mass="47162">MPPKARVKASRAPKTAKAGKKMPAEEAAMTNQQVETTPNSAKAKPNKFVHTTAQQFRAMVMWLENPRNYKIIVGESTAGKSVAHGVGITKIEGFKRMACYVHGATMAHMSSTGVFDAALADPWSAQVCQSRWKSYFARYKSTRDKLKHQTGFGITAEMLAHGVTLEAMVNKSCPYYYRLDKIFCEQSNVEPSSHTVEPEMEDGDAYWGLDSSVDISCNEEVFRSPDGEAPVQHDPDHEAGDLLLNFELPVDVSAAELMPPIESVVTTTSEASASTTPTSASLPSLPSLATRDRIAAVQNGDAQGVDKANNAKRRDFGSIYTEAADKRLQLSEKRMRLDLELRERKLEQEDRFHRYELKERERDRLQRAADKRAEEKNRMALQLLLNGKSLDEVNAILQVFFPTNVTDADIVLNFAFIFFYLN</sequence>
<comment type="caution">
    <text evidence="2">The sequence shown here is derived from an EMBL/GenBank/DDBJ whole genome shotgun (WGS) entry which is preliminary data.</text>
</comment>
<dbReference type="AlphaFoldDB" id="A0A6A3H938"/>
<name>A0A6A3H938_9STRA</name>
<feature type="region of interest" description="Disordered" evidence="1">
    <location>
        <begin position="1"/>
        <end position="45"/>
    </location>
</feature>